<dbReference type="GO" id="GO:0046677">
    <property type="term" value="P:response to antibiotic"/>
    <property type="evidence" value="ECO:0007669"/>
    <property type="project" value="InterPro"/>
</dbReference>
<dbReference type="AlphaFoldDB" id="A0A1M5JWT7"/>
<name>A0A1M5JWT7_9BRAD</name>
<proteinExistence type="inferred from homology"/>
<comment type="catalytic activity">
    <reaction evidence="1">
        <text>a beta-lactam + H2O = a substituted beta-amino acid</text>
        <dbReference type="Rhea" id="RHEA:20401"/>
        <dbReference type="ChEBI" id="CHEBI:15377"/>
        <dbReference type="ChEBI" id="CHEBI:35627"/>
        <dbReference type="ChEBI" id="CHEBI:140347"/>
        <dbReference type="EC" id="3.5.2.6"/>
    </reaction>
</comment>
<dbReference type="PANTHER" id="PTHR35333">
    <property type="entry name" value="BETA-LACTAMASE"/>
    <property type="match status" value="1"/>
</dbReference>
<evidence type="ECO:0000256" key="3">
    <source>
        <dbReference type="ARBA" id="ARBA00012865"/>
    </source>
</evidence>
<reference evidence="5 6" key="1">
    <citation type="submission" date="2016-11" db="EMBL/GenBank/DDBJ databases">
        <authorList>
            <person name="Jaros S."/>
            <person name="Januszkiewicz K."/>
            <person name="Wedrychowicz H."/>
        </authorList>
    </citation>
    <scope>NUCLEOTIDE SEQUENCE [LARGE SCALE GENOMIC DNA]</scope>
    <source>
        <strain evidence="5 6">GAS138</strain>
    </source>
</reference>
<dbReference type="Proteomes" id="UP000189796">
    <property type="component" value="Chromosome I"/>
</dbReference>
<dbReference type="GO" id="GO:0030655">
    <property type="term" value="P:beta-lactam antibiotic catabolic process"/>
    <property type="evidence" value="ECO:0007669"/>
    <property type="project" value="InterPro"/>
</dbReference>
<dbReference type="InterPro" id="IPR012338">
    <property type="entry name" value="Beta-lactam/transpept-like"/>
</dbReference>
<dbReference type="GO" id="GO:0008800">
    <property type="term" value="F:beta-lactamase activity"/>
    <property type="evidence" value="ECO:0007669"/>
    <property type="project" value="UniProtKB-EC"/>
</dbReference>
<sequence length="288" mass="31282">MTNLTYALDRLTAVQPFGVSWYLKDLATGREWGHDPERLVATRSTRKVAIMMTLLSAVARGEHSLEQPIVVPHEYQGTHSGITQFLFAGPTLRLHDAMVLMIAVSDNGCTGAIVDLLGLDRINAWCRSVGMARTVHRMGLPLQTADLPANTVSTAREQAYLLEAVLLGSRDENAARRLDCQPVHCAMALRALRGQQLRGKIPALLPEIAKVAHKDGTGPGMHHDTGIVFQGDIPLYLLCAYTFDVPERMATGEPGRAAASRFIAALSRSAWDTLVETSTSTSSLPETS</sequence>
<dbReference type="EC" id="3.5.2.6" evidence="3"/>
<feature type="domain" description="Beta-lactamase class A catalytic" evidence="4">
    <location>
        <begin position="20"/>
        <end position="240"/>
    </location>
</feature>
<dbReference type="InterPro" id="IPR045155">
    <property type="entry name" value="Beta-lactam_cat"/>
</dbReference>
<evidence type="ECO:0000259" key="4">
    <source>
        <dbReference type="Pfam" id="PF13354"/>
    </source>
</evidence>
<dbReference type="EMBL" id="LT670817">
    <property type="protein sequence ID" value="SHG45057.1"/>
    <property type="molecule type" value="Genomic_DNA"/>
</dbReference>
<dbReference type="OrthoDB" id="9784149at2"/>
<dbReference type="InterPro" id="IPR000871">
    <property type="entry name" value="Beta-lactam_class-A"/>
</dbReference>
<evidence type="ECO:0000313" key="5">
    <source>
        <dbReference type="EMBL" id="SHG45057.1"/>
    </source>
</evidence>
<protein>
    <recommendedName>
        <fullName evidence="3">beta-lactamase</fullName>
        <ecNumber evidence="3">3.5.2.6</ecNumber>
    </recommendedName>
</protein>
<accession>A0A1M5JWT7</accession>
<dbReference type="Gene3D" id="3.40.710.10">
    <property type="entry name" value="DD-peptidase/beta-lactamase superfamily"/>
    <property type="match status" value="1"/>
</dbReference>
<organism evidence="5 6">
    <name type="scientific">Bradyrhizobium erythrophlei</name>
    <dbReference type="NCBI Taxonomy" id="1437360"/>
    <lineage>
        <taxon>Bacteria</taxon>
        <taxon>Pseudomonadati</taxon>
        <taxon>Pseudomonadota</taxon>
        <taxon>Alphaproteobacteria</taxon>
        <taxon>Hyphomicrobiales</taxon>
        <taxon>Nitrobacteraceae</taxon>
        <taxon>Bradyrhizobium</taxon>
    </lineage>
</organism>
<comment type="similarity">
    <text evidence="2">Belongs to the class-A beta-lactamase family.</text>
</comment>
<evidence type="ECO:0000313" key="6">
    <source>
        <dbReference type="Proteomes" id="UP000189796"/>
    </source>
</evidence>
<dbReference type="RefSeq" id="WP_079600758.1">
    <property type="nucleotide sequence ID" value="NZ_LT670817.1"/>
</dbReference>
<dbReference type="SUPFAM" id="SSF56601">
    <property type="entry name" value="beta-lactamase/transpeptidase-like"/>
    <property type="match status" value="1"/>
</dbReference>
<evidence type="ECO:0000256" key="1">
    <source>
        <dbReference type="ARBA" id="ARBA00001526"/>
    </source>
</evidence>
<dbReference type="PANTHER" id="PTHR35333:SF3">
    <property type="entry name" value="BETA-LACTAMASE-TYPE TRANSPEPTIDASE FOLD CONTAINING PROTEIN"/>
    <property type="match status" value="1"/>
</dbReference>
<gene>
    <name evidence="5" type="ORF">SAMN05443248_1600</name>
</gene>
<evidence type="ECO:0000256" key="2">
    <source>
        <dbReference type="ARBA" id="ARBA00009009"/>
    </source>
</evidence>
<dbReference type="Pfam" id="PF13354">
    <property type="entry name" value="Beta-lactamase2"/>
    <property type="match status" value="1"/>
</dbReference>